<comment type="similarity">
    <text evidence="5">Belongs to the creatininase superfamily.</text>
</comment>
<gene>
    <name evidence="6" type="ORF">APO_1526</name>
</gene>
<comment type="caution">
    <text evidence="6">The sequence shown here is derived from an EMBL/GenBank/DDBJ whole genome shotgun (WGS) entry which is preliminary data.</text>
</comment>
<protein>
    <submittedName>
        <fullName evidence="6">Creatininase</fullName>
    </submittedName>
</protein>
<dbReference type="PANTHER" id="PTHR35005:SF1">
    <property type="entry name" value="2-AMINO-5-FORMYLAMINO-6-RIBOSYLAMINOPYRIMIDIN-4(3H)-ONE 5'-MONOPHOSPHATE DEFORMYLASE"/>
    <property type="match status" value="1"/>
</dbReference>
<accession>F1YUA5</accession>
<reference evidence="6 7" key="1">
    <citation type="journal article" date="2011" name="Science">
        <title>Drosophila microbiome modulates host developmental and metabolic homeostasis via insulin signaling.</title>
        <authorList>
            <person name="Shin S.C."/>
            <person name="Kim S.H."/>
            <person name="You H."/>
            <person name="Kim B."/>
            <person name="Kim A.C."/>
            <person name="Lee K.A."/>
            <person name="Yoon J.H."/>
            <person name="Ryu J.H."/>
            <person name="Lee W.J."/>
        </authorList>
    </citation>
    <scope>NUCLEOTIDE SEQUENCE [LARGE SCALE GENOMIC DNA]</scope>
    <source>
        <strain evidence="6 7">DM001</strain>
    </source>
</reference>
<dbReference type="PANTHER" id="PTHR35005">
    <property type="entry name" value="3-DEHYDRO-SCYLLO-INOSOSE HYDROLASE"/>
    <property type="match status" value="1"/>
</dbReference>
<name>F1YUA5_9PROT</name>
<dbReference type="Gene3D" id="3.40.50.10310">
    <property type="entry name" value="Creatininase"/>
    <property type="match status" value="1"/>
</dbReference>
<comment type="cofactor">
    <cofactor evidence="1">
        <name>Zn(2+)</name>
        <dbReference type="ChEBI" id="CHEBI:29105"/>
    </cofactor>
</comment>
<dbReference type="InterPro" id="IPR003785">
    <property type="entry name" value="Creatininase/forma_Hydrolase"/>
</dbReference>
<dbReference type="EMBL" id="AEUP01000028">
    <property type="protein sequence ID" value="EGE47544.1"/>
    <property type="molecule type" value="Genomic_DNA"/>
</dbReference>
<dbReference type="SUPFAM" id="SSF102215">
    <property type="entry name" value="Creatininase"/>
    <property type="match status" value="1"/>
</dbReference>
<keyword evidence="2" id="KW-0479">Metal-binding</keyword>
<dbReference type="Proteomes" id="UP000018454">
    <property type="component" value="Unassembled WGS sequence"/>
</dbReference>
<keyword evidence="3" id="KW-0378">Hydrolase</keyword>
<evidence type="ECO:0000256" key="2">
    <source>
        <dbReference type="ARBA" id="ARBA00022723"/>
    </source>
</evidence>
<dbReference type="AlphaFoldDB" id="F1YUA5"/>
<proteinExistence type="inferred from homology"/>
<dbReference type="GO" id="GO:0046872">
    <property type="term" value="F:metal ion binding"/>
    <property type="evidence" value="ECO:0007669"/>
    <property type="project" value="UniProtKB-KW"/>
</dbReference>
<dbReference type="GO" id="GO:0009231">
    <property type="term" value="P:riboflavin biosynthetic process"/>
    <property type="evidence" value="ECO:0007669"/>
    <property type="project" value="TreeGrafter"/>
</dbReference>
<organism evidence="6 7">
    <name type="scientific">Acetobacter pomorum DM001</name>
    <dbReference type="NCBI Taxonomy" id="945681"/>
    <lineage>
        <taxon>Bacteria</taxon>
        <taxon>Pseudomonadati</taxon>
        <taxon>Pseudomonadota</taxon>
        <taxon>Alphaproteobacteria</taxon>
        <taxon>Acetobacterales</taxon>
        <taxon>Acetobacteraceae</taxon>
        <taxon>Acetobacter</taxon>
    </lineage>
</organism>
<evidence type="ECO:0000256" key="3">
    <source>
        <dbReference type="ARBA" id="ARBA00022801"/>
    </source>
</evidence>
<dbReference type="Pfam" id="PF02633">
    <property type="entry name" value="Creatininase"/>
    <property type="match status" value="1"/>
</dbReference>
<evidence type="ECO:0000256" key="5">
    <source>
        <dbReference type="ARBA" id="ARBA00024029"/>
    </source>
</evidence>
<dbReference type="GO" id="GO:0016811">
    <property type="term" value="F:hydrolase activity, acting on carbon-nitrogen (but not peptide) bonds, in linear amides"/>
    <property type="evidence" value="ECO:0007669"/>
    <property type="project" value="TreeGrafter"/>
</dbReference>
<keyword evidence="4" id="KW-0862">Zinc</keyword>
<sequence length="297" mass="32017">MPRKLHRPVSCSTISEKIMKKSFFSLAIIGFSALFANGAETRNAVAETACSALPSSVLFEKQTWTEIQSDIACGVTTIIIPVGGTEQSGPYIAVGKHNTRVMDMAQNIAEKSGKTLVAPVVSYVPEGGISPRTSHMKFPGTITIPADVFEKLMASAAKSFQVQGFRLIVFIGDHGGYQKSLDKVATQLNKEWFGIQAQALYVKQYYSVIPHQYAQWLSQHGYAKDVGMHADISDTSLMLAIDPTMVRLDALQKSGTPSSVQGIYGGDPRKASASLGQIGINMQITAAISAINDARNK</sequence>
<evidence type="ECO:0000256" key="4">
    <source>
        <dbReference type="ARBA" id="ARBA00022833"/>
    </source>
</evidence>
<dbReference type="InterPro" id="IPR024087">
    <property type="entry name" value="Creatininase-like_sf"/>
</dbReference>
<evidence type="ECO:0000313" key="6">
    <source>
        <dbReference type="EMBL" id="EGE47544.1"/>
    </source>
</evidence>
<evidence type="ECO:0000313" key="7">
    <source>
        <dbReference type="Proteomes" id="UP000018454"/>
    </source>
</evidence>
<evidence type="ECO:0000256" key="1">
    <source>
        <dbReference type="ARBA" id="ARBA00001947"/>
    </source>
</evidence>